<dbReference type="OrthoDB" id="2014701at2759"/>
<dbReference type="Proteomes" id="UP000245207">
    <property type="component" value="Unassembled WGS sequence"/>
</dbReference>
<accession>A0A2U1KI88</accession>
<keyword evidence="3" id="KW-1185">Reference proteome</keyword>
<dbReference type="AlphaFoldDB" id="A0A2U1KI88"/>
<dbReference type="PANTHER" id="PTHR33780">
    <property type="entry name" value="EXPRESSED PROTEIN"/>
    <property type="match status" value="1"/>
</dbReference>
<evidence type="ECO:0000256" key="1">
    <source>
        <dbReference type="SAM" id="Phobius"/>
    </source>
</evidence>
<keyword evidence="1" id="KW-1133">Transmembrane helix</keyword>
<feature type="transmembrane region" description="Helical" evidence="1">
    <location>
        <begin position="16"/>
        <end position="40"/>
    </location>
</feature>
<keyword evidence="1" id="KW-0812">Transmembrane</keyword>
<comment type="caution">
    <text evidence="2">The sequence shown here is derived from an EMBL/GenBank/DDBJ whole genome shotgun (WGS) entry which is preliminary data.</text>
</comment>
<reference evidence="2 3" key="1">
    <citation type="journal article" date="2018" name="Mol. Plant">
        <title>The genome of Artemisia annua provides insight into the evolution of Asteraceae family and artemisinin biosynthesis.</title>
        <authorList>
            <person name="Shen Q."/>
            <person name="Zhang L."/>
            <person name="Liao Z."/>
            <person name="Wang S."/>
            <person name="Yan T."/>
            <person name="Shi P."/>
            <person name="Liu M."/>
            <person name="Fu X."/>
            <person name="Pan Q."/>
            <person name="Wang Y."/>
            <person name="Lv Z."/>
            <person name="Lu X."/>
            <person name="Zhang F."/>
            <person name="Jiang W."/>
            <person name="Ma Y."/>
            <person name="Chen M."/>
            <person name="Hao X."/>
            <person name="Li L."/>
            <person name="Tang Y."/>
            <person name="Lv G."/>
            <person name="Zhou Y."/>
            <person name="Sun X."/>
            <person name="Brodelius P.E."/>
            <person name="Rose J.K.C."/>
            <person name="Tang K."/>
        </authorList>
    </citation>
    <scope>NUCLEOTIDE SEQUENCE [LARGE SCALE GENOMIC DNA]</scope>
    <source>
        <strain evidence="3">cv. Huhao1</strain>
        <tissue evidence="2">Leaf</tissue>
    </source>
</reference>
<dbReference type="PANTHER" id="PTHR33780:SF3">
    <property type="entry name" value="EXPRESSED PROTEIN"/>
    <property type="match status" value="1"/>
</dbReference>
<dbReference type="EMBL" id="PKPP01018150">
    <property type="protein sequence ID" value="PWA36465.1"/>
    <property type="molecule type" value="Genomic_DNA"/>
</dbReference>
<organism evidence="2 3">
    <name type="scientific">Artemisia annua</name>
    <name type="common">Sweet wormwood</name>
    <dbReference type="NCBI Taxonomy" id="35608"/>
    <lineage>
        <taxon>Eukaryota</taxon>
        <taxon>Viridiplantae</taxon>
        <taxon>Streptophyta</taxon>
        <taxon>Embryophyta</taxon>
        <taxon>Tracheophyta</taxon>
        <taxon>Spermatophyta</taxon>
        <taxon>Magnoliopsida</taxon>
        <taxon>eudicotyledons</taxon>
        <taxon>Gunneridae</taxon>
        <taxon>Pentapetalae</taxon>
        <taxon>asterids</taxon>
        <taxon>campanulids</taxon>
        <taxon>Asterales</taxon>
        <taxon>Asteraceae</taxon>
        <taxon>Asteroideae</taxon>
        <taxon>Anthemideae</taxon>
        <taxon>Artemisiinae</taxon>
        <taxon>Artemisia</taxon>
    </lineage>
</organism>
<gene>
    <name evidence="2" type="ORF">CTI12_AA599680</name>
</gene>
<evidence type="ECO:0000313" key="3">
    <source>
        <dbReference type="Proteomes" id="UP000245207"/>
    </source>
</evidence>
<keyword evidence="1" id="KW-0472">Membrane</keyword>
<protein>
    <submittedName>
        <fullName evidence="2">Uncharacterized protein</fullName>
    </submittedName>
</protein>
<evidence type="ECO:0000313" key="2">
    <source>
        <dbReference type="EMBL" id="PWA36465.1"/>
    </source>
</evidence>
<proteinExistence type="predicted"/>
<name>A0A2U1KI88_ARTAN</name>
<dbReference type="STRING" id="35608.A0A2U1KI88"/>
<sequence length="78" mass="9000">MNSDTSLDEKDNRMHWSVIIIGLSVVASTVLFIVGLVVAYKYWQKRKRQHEQARFMKLFEDTDDIEDELGIGPLSDSI</sequence>